<proteinExistence type="predicted"/>
<dbReference type="AlphaFoldDB" id="A0A4D4L2J1"/>
<dbReference type="RefSeq" id="WP_344598912.1">
    <property type="nucleotide sequence ID" value="NZ_BAAASO010000096.1"/>
</dbReference>
<dbReference type="Proteomes" id="UP000301309">
    <property type="component" value="Unassembled WGS sequence"/>
</dbReference>
<evidence type="ECO:0000313" key="2">
    <source>
        <dbReference type="Proteomes" id="UP000301309"/>
    </source>
</evidence>
<keyword evidence="2" id="KW-1185">Reference proteome</keyword>
<accession>A0A4D4L2J1</accession>
<gene>
    <name evidence="1" type="ORF">SVIO_028560</name>
</gene>
<organism evidence="1 2">
    <name type="scientific">Streptomyces violaceusniger</name>
    <dbReference type="NCBI Taxonomy" id="68280"/>
    <lineage>
        <taxon>Bacteria</taxon>
        <taxon>Bacillati</taxon>
        <taxon>Actinomycetota</taxon>
        <taxon>Actinomycetes</taxon>
        <taxon>Kitasatosporales</taxon>
        <taxon>Streptomycetaceae</taxon>
        <taxon>Streptomyces</taxon>
        <taxon>Streptomyces violaceusniger group</taxon>
    </lineage>
</organism>
<name>A0A4D4L2J1_STRVO</name>
<comment type="caution">
    <text evidence="1">The sequence shown here is derived from an EMBL/GenBank/DDBJ whole genome shotgun (WGS) entry which is preliminary data.</text>
</comment>
<protein>
    <submittedName>
        <fullName evidence="1">Uncharacterized protein</fullName>
    </submittedName>
</protein>
<sequence length="85" mass="9407">MIVYLLYKVTRRLLTVPSVLLRRGAAKDAELLGLRHENAVLRLQLAGPVRYEPADRLWFAALSVRADAPAPLAQDFSCHPGTLLA</sequence>
<evidence type="ECO:0000313" key="1">
    <source>
        <dbReference type="EMBL" id="GDY52233.1"/>
    </source>
</evidence>
<reference evidence="1 2" key="1">
    <citation type="journal article" date="2020" name="Int. J. Syst. Evol. Microbiol.">
        <title>Reclassification of Streptomyces castelarensis and Streptomyces sporoclivatus as later heterotypic synonyms of Streptomyces antimycoticus.</title>
        <authorList>
            <person name="Komaki H."/>
            <person name="Tamura T."/>
        </authorList>
    </citation>
    <scope>NUCLEOTIDE SEQUENCE [LARGE SCALE GENOMIC DNA]</scope>
    <source>
        <strain evidence="1 2">NBRC 13459</strain>
    </source>
</reference>
<dbReference type="EMBL" id="BJHW01000001">
    <property type="protein sequence ID" value="GDY52233.1"/>
    <property type="molecule type" value="Genomic_DNA"/>
</dbReference>